<accession>A0AB34K7S8</accession>
<feature type="region of interest" description="Disordered" evidence="1">
    <location>
        <begin position="193"/>
        <end position="218"/>
    </location>
</feature>
<comment type="caution">
    <text evidence="2">The sequence shown here is derived from an EMBL/GenBank/DDBJ whole genome shotgun (WGS) entry which is preliminary data.</text>
</comment>
<organism evidence="2 3">
    <name type="scientific">Prymnesium parvum</name>
    <name type="common">Toxic golden alga</name>
    <dbReference type="NCBI Taxonomy" id="97485"/>
    <lineage>
        <taxon>Eukaryota</taxon>
        <taxon>Haptista</taxon>
        <taxon>Haptophyta</taxon>
        <taxon>Prymnesiophyceae</taxon>
        <taxon>Prymnesiales</taxon>
        <taxon>Prymnesiaceae</taxon>
        <taxon>Prymnesium</taxon>
    </lineage>
</organism>
<sequence length="218" mass="23868">MAAEGRRREWNEWLSDVVLSDPPEYSLLPEPSAKLWPLIARLPPKDMRLPKPLRLFDSTVLRRFELQGAPSQDDEEDPTHLPGLTSAGSCASDAIGDHASGGDATGGNGRRSGEKLLLAKIQTQATELFLAHGDRSLWASDPKDLSARDVASSLISRMEKLEKLKSDHPNDAQLAERCKNLIANLRKYKLSIKTSRGKPEGHAAAGSMSQKRPRDNGA</sequence>
<reference evidence="2 3" key="1">
    <citation type="journal article" date="2024" name="Science">
        <title>Giant polyketide synthase enzymes in the biosynthesis of giant marine polyether toxins.</title>
        <authorList>
            <person name="Fallon T.R."/>
            <person name="Shende V.V."/>
            <person name="Wierzbicki I.H."/>
            <person name="Pendleton A.L."/>
            <person name="Watervoot N.F."/>
            <person name="Auber R.P."/>
            <person name="Gonzalez D.J."/>
            <person name="Wisecaver J.H."/>
            <person name="Moore B.S."/>
        </authorList>
    </citation>
    <scope>NUCLEOTIDE SEQUENCE [LARGE SCALE GENOMIC DNA]</scope>
    <source>
        <strain evidence="2 3">12B1</strain>
    </source>
</reference>
<dbReference type="Proteomes" id="UP001515480">
    <property type="component" value="Unassembled WGS sequence"/>
</dbReference>
<proteinExistence type="predicted"/>
<feature type="region of interest" description="Disordered" evidence="1">
    <location>
        <begin position="67"/>
        <end position="108"/>
    </location>
</feature>
<name>A0AB34K7S8_PRYPA</name>
<dbReference type="EMBL" id="JBGBPQ010000002">
    <property type="protein sequence ID" value="KAL1528715.1"/>
    <property type="molecule type" value="Genomic_DNA"/>
</dbReference>
<keyword evidence="3" id="KW-1185">Reference proteome</keyword>
<evidence type="ECO:0000313" key="3">
    <source>
        <dbReference type="Proteomes" id="UP001515480"/>
    </source>
</evidence>
<protein>
    <submittedName>
        <fullName evidence="2">Uncharacterized protein</fullName>
    </submittedName>
</protein>
<dbReference type="AlphaFoldDB" id="A0AB34K7S8"/>
<gene>
    <name evidence="2" type="ORF">AB1Y20_010048</name>
</gene>
<evidence type="ECO:0000313" key="2">
    <source>
        <dbReference type="EMBL" id="KAL1528715.1"/>
    </source>
</evidence>
<evidence type="ECO:0000256" key="1">
    <source>
        <dbReference type="SAM" id="MobiDB-lite"/>
    </source>
</evidence>